<comment type="function">
    <text evidence="10">Mediator of sterol homeostasis involved in sterol uptake, trafficking and distribution into membranes.</text>
</comment>
<accession>A0AAP0GUW9</accession>
<sequence>MNFRCVQCGHHIKSLYVQYSPGNIRLMKCQNCRAVADEYIECEIMILLIDLILHKAKAYRHLFYNMFDPEAMNFEVHSFYYVTISCLKSSLLITLIIFLLQGLTWKLTFGFLVLDAYRISILIANNEESGSDPSLASLIYGCGKILLDAFVGNLLFISILLLGTRSLLNMSSKVSSYKNTWLAILASSYLKLFLIAMMVWEFPSSVIFIIDIFVLSSNTLALNVMSESAMGKCFGVCLCAHAVKFLVSLALNI</sequence>
<comment type="subcellular location">
    <subcellularLocation>
        <location evidence="1 10">Endoplasmic reticulum membrane</location>
        <topology evidence="1 10">Multi-pass membrane protein</topology>
    </subcellularLocation>
</comment>
<evidence type="ECO:0000256" key="1">
    <source>
        <dbReference type="ARBA" id="ARBA00004477"/>
    </source>
</evidence>
<keyword evidence="4 10" id="KW-0812">Transmembrane</keyword>
<feature type="transmembrane region" description="Helical" evidence="10">
    <location>
        <begin position="206"/>
        <end position="226"/>
    </location>
</feature>
<dbReference type="GO" id="GO:0032366">
    <property type="term" value="P:intracellular sterol transport"/>
    <property type="evidence" value="ECO:0007669"/>
    <property type="project" value="UniProtKB-UniRule"/>
</dbReference>
<evidence type="ECO:0000256" key="4">
    <source>
        <dbReference type="ARBA" id="ARBA00022692"/>
    </source>
</evidence>
<comment type="caution">
    <text evidence="11">The sequence shown here is derived from an EMBL/GenBank/DDBJ whole genome shotgun (WGS) entry which is preliminary data.</text>
</comment>
<evidence type="ECO:0000256" key="7">
    <source>
        <dbReference type="ARBA" id="ARBA00023055"/>
    </source>
</evidence>
<proteinExistence type="inferred from homology"/>
<comment type="function">
    <text evidence="10">Regulates also the sphingolipid metabolism.</text>
</comment>
<dbReference type="AlphaFoldDB" id="A0AAP0GUW9"/>
<evidence type="ECO:0000256" key="6">
    <source>
        <dbReference type="ARBA" id="ARBA00022989"/>
    </source>
</evidence>
<evidence type="ECO:0000256" key="3">
    <source>
        <dbReference type="ARBA" id="ARBA00022448"/>
    </source>
</evidence>
<keyword evidence="3 10" id="KW-0813">Transport</keyword>
<dbReference type="Proteomes" id="UP001408789">
    <property type="component" value="Unassembled WGS sequence"/>
</dbReference>
<evidence type="ECO:0000256" key="8">
    <source>
        <dbReference type="ARBA" id="ARBA00023098"/>
    </source>
</evidence>
<evidence type="ECO:0000256" key="2">
    <source>
        <dbReference type="ARBA" id="ARBA00009187"/>
    </source>
</evidence>
<protein>
    <recommendedName>
        <fullName evidence="10">Protein ARV</fullName>
    </recommendedName>
</protein>
<keyword evidence="6 10" id="KW-1133">Transmembrane helix</keyword>
<dbReference type="GO" id="GO:0005794">
    <property type="term" value="C:Golgi apparatus"/>
    <property type="evidence" value="ECO:0007669"/>
    <property type="project" value="TreeGrafter"/>
</dbReference>
<dbReference type="GO" id="GO:0032541">
    <property type="term" value="C:cortical endoplasmic reticulum"/>
    <property type="evidence" value="ECO:0007669"/>
    <property type="project" value="TreeGrafter"/>
</dbReference>
<keyword evidence="12" id="KW-1185">Reference proteome</keyword>
<dbReference type="Pfam" id="PF04161">
    <property type="entry name" value="Arv1"/>
    <property type="match status" value="1"/>
</dbReference>
<feature type="transmembrane region" description="Helical" evidence="10">
    <location>
        <begin position="180"/>
        <end position="200"/>
    </location>
</feature>
<organism evidence="11 12">
    <name type="scientific">Deinandra increscens subsp. villosa</name>
    <dbReference type="NCBI Taxonomy" id="3103831"/>
    <lineage>
        <taxon>Eukaryota</taxon>
        <taxon>Viridiplantae</taxon>
        <taxon>Streptophyta</taxon>
        <taxon>Embryophyta</taxon>
        <taxon>Tracheophyta</taxon>
        <taxon>Spermatophyta</taxon>
        <taxon>Magnoliopsida</taxon>
        <taxon>eudicotyledons</taxon>
        <taxon>Gunneridae</taxon>
        <taxon>Pentapetalae</taxon>
        <taxon>asterids</taxon>
        <taxon>campanulids</taxon>
        <taxon>Asterales</taxon>
        <taxon>Asteraceae</taxon>
        <taxon>Asteroideae</taxon>
        <taxon>Heliantheae alliance</taxon>
        <taxon>Madieae</taxon>
        <taxon>Madiinae</taxon>
        <taxon>Deinandra</taxon>
    </lineage>
</organism>
<dbReference type="GO" id="GO:0016125">
    <property type="term" value="P:sterol metabolic process"/>
    <property type="evidence" value="ECO:0007669"/>
    <property type="project" value="UniProtKB-UniRule"/>
</dbReference>
<evidence type="ECO:0000313" key="12">
    <source>
        <dbReference type="Proteomes" id="UP001408789"/>
    </source>
</evidence>
<feature type="transmembrane region" description="Helical" evidence="10">
    <location>
        <begin position="79"/>
        <end position="100"/>
    </location>
</feature>
<evidence type="ECO:0000313" key="11">
    <source>
        <dbReference type="EMBL" id="KAK9061424.1"/>
    </source>
</evidence>
<dbReference type="PANTHER" id="PTHR14467:SF0">
    <property type="entry name" value="PROTEIN ARV1"/>
    <property type="match status" value="1"/>
</dbReference>
<dbReference type="GO" id="GO:0006665">
    <property type="term" value="P:sphingolipid metabolic process"/>
    <property type="evidence" value="ECO:0007669"/>
    <property type="project" value="UniProtKB-UniRule"/>
</dbReference>
<keyword evidence="5 10" id="KW-0256">Endoplasmic reticulum</keyword>
<keyword evidence="8 10" id="KW-0443">Lipid metabolism</keyword>
<dbReference type="GO" id="GO:0005789">
    <property type="term" value="C:endoplasmic reticulum membrane"/>
    <property type="evidence" value="ECO:0007669"/>
    <property type="project" value="UniProtKB-SubCell"/>
</dbReference>
<dbReference type="GO" id="GO:0097036">
    <property type="term" value="P:regulation of plasma membrane sterol distribution"/>
    <property type="evidence" value="ECO:0007669"/>
    <property type="project" value="UniProtKB-UniRule"/>
</dbReference>
<evidence type="ECO:0000256" key="5">
    <source>
        <dbReference type="ARBA" id="ARBA00022824"/>
    </source>
</evidence>
<keyword evidence="7 10" id="KW-0445">Lipid transport</keyword>
<dbReference type="InterPro" id="IPR007290">
    <property type="entry name" value="Arv1"/>
</dbReference>
<evidence type="ECO:0000256" key="9">
    <source>
        <dbReference type="ARBA" id="ARBA00023136"/>
    </source>
</evidence>
<comment type="similarity">
    <text evidence="2 10">Belongs to the ARV1 family.</text>
</comment>
<name>A0AAP0GUW9_9ASTR</name>
<keyword evidence="9 10" id="KW-0472">Membrane</keyword>
<gene>
    <name evidence="11" type="ORF">SSX86_018605</name>
</gene>
<reference evidence="11 12" key="1">
    <citation type="submission" date="2024-04" db="EMBL/GenBank/DDBJ databases">
        <title>The reference genome of an endangered Asteraceae, Deinandra increscens subsp. villosa, native to the Central Coast of California.</title>
        <authorList>
            <person name="Guilliams M."/>
            <person name="Hasenstab-Lehman K."/>
            <person name="Meyer R."/>
            <person name="Mcevoy S."/>
        </authorList>
    </citation>
    <scope>NUCLEOTIDE SEQUENCE [LARGE SCALE GENOMIC DNA]</scope>
    <source>
        <tissue evidence="11">Leaf</tissue>
    </source>
</reference>
<keyword evidence="10" id="KW-0746">Sphingolipid metabolism</keyword>
<dbReference type="EMBL" id="JBCNJP010000019">
    <property type="protein sequence ID" value="KAK9061424.1"/>
    <property type="molecule type" value="Genomic_DNA"/>
</dbReference>
<evidence type="ECO:0000256" key="10">
    <source>
        <dbReference type="RuleBase" id="RU368065"/>
    </source>
</evidence>
<feature type="transmembrane region" description="Helical" evidence="10">
    <location>
        <begin position="145"/>
        <end position="168"/>
    </location>
</feature>
<dbReference type="PANTHER" id="PTHR14467">
    <property type="entry name" value="ARV1"/>
    <property type="match status" value="1"/>
</dbReference>